<reference evidence="4 5" key="1">
    <citation type="submission" date="2014-04" db="EMBL/GenBank/DDBJ databases">
        <title>Genome assembly of Hyalangium minutum DSM 14724.</title>
        <authorList>
            <person name="Sharma G."/>
            <person name="Subramanian S."/>
        </authorList>
    </citation>
    <scope>NUCLEOTIDE SEQUENCE [LARGE SCALE GENOMIC DNA]</scope>
    <source>
        <strain evidence="4 5">DSM 14724</strain>
    </source>
</reference>
<dbReference type="Gene3D" id="6.10.340.10">
    <property type="match status" value="1"/>
</dbReference>
<comment type="caution">
    <text evidence="4">The sequence shown here is derived from an EMBL/GenBank/DDBJ whole genome shotgun (WGS) entry which is preliminary data.</text>
</comment>
<dbReference type="SMART" id="SM00044">
    <property type="entry name" value="CYCc"/>
    <property type="match status" value="1"/>
</dbReference>
<organism evidence="4 5">
    <name type="scientific">Hyalangium minutum</name>
    <dbReference type="NCBI Taxonomy" id="394096"/>
    <lineage>
        <taxon>Bacteria</taxon>
        <taxon>Pseudomonadati</taxon>
        <taxon>Myxococcota</taxon>
        <taxon>Myxococcia</taxon>
        <taxon>Myxococcales</taxon>
        <taxon>Cystobacterineae</taxon>
        <taxon>Archangiaceae</taxon>
        <taxon>Hyalangium</taxon>
    </lineage>
</organism>
<feature type="transmembrane region" description="Helical" evidence="1">
    <location>
        <begin position="27"/>
        <end position="46"/>
    </location>
</feature>
<dbReference type="CDD" id="cd06225">
    <property type="entry name" value="HAMP"/>
    <property type="match status" value="1"/>
</dbReference>
<dbReference type="SMART" id="SM00304">
    <property type="entry name" value="HAMP"/>
    <property type="match status" value="1"/>
</dbReference>
<dbReference type="CDD" id="cd07302">
    <property type="entry name" value="CHD"/>
    <property type="match status" value="1"/>
</dbReference>
<dbReference type="GO" id="GO:0009190">
    <property type="term" value="P:cyclic nucleotide biosynthetic process"/>
    <property type="evidence" value="ECO:0007669"/>
    <property type="project" value="InterPro"/>
</dbReference>
<dbReference type="Pfam" id="PF00211">
    <property type="entry name" value="Guanylate_cyc"/>
    <property type="match status" value="1"/>
</dbReference>
<dbReference type="Pfam" id="PF00672">
    <property type="entry name" value="HAMP"/>
    <property type="match status" value="1"/>
</dbReference>
<evidence type="ECO:0000313" key="4">
    <source>
        <dbReference type="EMBL" id="KFE62277.1"/>
    </source>
</evidence>
<dbReference type="PANTHER" id="PTHR43081">
    <property type="entry name" value="ADENYLATE CYCLASE, TERMINAL-DIFFERENTIATION SPECIFIC-RELATED"/>
    <property type="match status" value="1"/>
</dbReference>
<name>A0A085W3L4_9BACT</name>
<evidence type="ECO:0000313" key="5">
    <source>
        <dbReference type="Proteomes" id="UP000028725"/>
    </source>
</evidence>
<dbReference type="PATRIC" id="fig|394096.3.peg.7723"/>
<accession>A0A085W3L4</accession>
<dbReference type="GO" id="GO:0016020">
    <property type="term" value="C:membrane"/>
    <property type="evidence" value="ECO:0007669"/>
    <property type="project" value="InterPro"/>
</dbReference>
<feature type="transmembrane region" description="Helical" evidence="1">
    <location>
        <begin position="181"/>
        <end position="200"/>
    </location>
</feature>
<dbReference type="STRING" id="394096.DB31_3987"/>
<keyword evidence="1" id="KW-0812">Transmembrane</keyword>
<feature type="transmembrane region" description="Helical" evidence="1">
    <location>
        <begin position="67"/>
        <end position="85"/>
    </location>
</feature>
<protein>
    <submittedName>
        <fullName evidence="4">Adenylate cyclase</fullName>
    </submittedName>
</protein>
<feature type="transmembrane region" description="Helical" evidence="1">
    <location>
        <begin position="105"/>
        <end position="125"/>
    </location>
</feature>
<dbReference type="InterPro" id="IPR029787">
    <property type="entry name" value="Nucleotide_cyclase"/>
</dbReference>
<feature type="transmembrane region" description="Helical" evidence="1">
    <location>
        <begin position="146"/>
        <end position="169"/>
    </location>
</feature>
<dbReference type="InterPro" id="IPR003660">
    <property type="entry name" value="HAMP_dom"/>
</dbReference>
<evidence type="ECO:0000259" key="2">
    <source>
        <dbReference type="PROSITE" id="PS50125"/>
    </source>
</evidence>
<keyword evidence="1" id="KW-0472">Membrane</keyword>
<evidence type="ECO:0000256" key="1">
    <source>
        <dbReference type="SAM" id="Phobius"/>
    </source>
</evidence>
<dbReference type="GO" id="GO:0004016">
    <property type="term" value="F:adenylate cyclase activity"/>
    <property type="evidence" value="ECO:0007669"/>
    <property type="project" value="UniProtKB-ARBA"/>
</dbReference>
<dbReference type="PROSITE" id="PS50885">
    <property type="entry name" value="HAMP"/>
    <property type="match status" value="1"/>
</dbReference>
<dbReference type="PROSITE" id="PS50125">
    <property type="entry name" value="GUANYLATE_CYCLASE_2"/>
    <property type="match status" value="1"/>
</dbReference>
<feature type="domain" description="Guanylate cyclase" evidence="2">
    <location>
        <begin position="291"/>
        <end position="422"/>
    </location>
</feature>
<dbReference type="InterPro" id="IPR001054">
    <property type="entry name" value="A/G_cyclase"/>
</dbReference>
<dbReference type="Gene3D" id="3.30.70.1230">
    <property type="entry name" value="Nucleotide cyclase"/>
    <property type="match status" value="1"/>
</dbReference>
<dbReference type="PANTHER" id="PTHR43081:SF1">
    <property type="entry name" value="ADENYLATE CYCLASE, TERMINAL-DIFFERENTIATION SPECIFIC"/>
    <property type="match status" value="1"/>
</dbReference>
<keyword evidence="5" id="KW-1185">Reference proteome</keyword>
<dbReference type="Proteomes" id="UP000028725">
    <property type="component" value="Unassembled WGS sequence"/>
</dbReference>
<keyword evidence="1" id="KW-1133">Transmembrane helix</keyword>
<feature type="domain" description="HAMP" evidence="3">
    <location>
        <begin position="201"/>
        <end position="253"/>
    </location>
</feature>
<dbReference type="EMBL" id="JMCB01000022">
    <property type="protein sequence ID" value="KFE62277.1"/>
    <property type="molecule type" value="Genomic_DNA"/>
</dbReference>
<dbReference type="AlphaFoldDB" id="A0A085W3L4"/>
<evidence type="ECO:0000259" key="3">
    <source>
        <dbReference type="PROSITE" id="PS50885"/>
    </source>
</evidence>
<dbReference type="GO" id="GO:0035556">
    <property type="term" value="P:intracellular signal transduction"/>
    <property type="evidence" value="ECO:0007669"/>
    <property type="project" value="InterPro"/>
</dbReference>
<dbReference type="InterPro" id="IPR050697">
    <property type="entry name" value="Adenylyl/Guanylyl_Cyclase_3/4"/>
</dbReference>
<gene>
    <name evidence="4" type="ORF">DB31_3987</name>
</gene>
<sequence length="478" mass="51748">MLIGGSIVVGLFTFVYARLVCTFICSLSPPVLARTVIALSLFHIVLRELLLRFIPGSVEKSTPARRAWLLSVLSWGLTGLVGIVVHATRYPTFPAPSHLKFAVGYWLLGGGLLAQVEYLLFEHALPASPTQSPEAQLRERLGRRLIEGYVIFTTVPVVILLLTLQRFIYELQGDRQYLLEAAGLAIGFTGGALAVAMAYGRSLRRDSEQLLEAIRRVGTGDFQPGAATSRPDELSLVAAGINEMAGGLQLRERIREAFGRFVSPQVATEFIEKYAQHGKAAVLGGSRRDMVVLFSDLRDFTRLSESLSPEVLIEVLNGYFQEMVGAIQQHGGMVDKFIGDAVLATFGLTAGQGDPAVAAVSAGLEMQRRLEAYNAKLAERGVQLRAGIGIHAGEAVAGYLGSPDRLEFTVIGHTVNVASRIEGQAREPRPPLLFSEEVARRLGEAFRVQEVGTVALKGVAGEMRLLTVAGETRTVRVA</sequence>
<dbReference type="SUPFAM" id="SSF55073">
    <property type="entry name" value="Nucleotide cyclase"/>
    <property type="match status" value="1"/>
</dbReference>
<proteinExistence type="predicted"/>